<dbReference type="InterPro" id="IPR003340">
    <property type="entry name" value="B3_DNA-bd"/>
</dbReference>
<dbReference type="AlphaFoldDB" id="A0AAU9SA58"/>
<dbReference type="InterPro" id="IPR015300">
    <property type="entry name" value="DNA-bd_pseudobarrel_sf"/>
</dbReference>
<dbReference type="PANTHER" id="PTHR31674:SF25">
    <property type="entry name" value="B3 DOMAIN-CONTAINING TRANSCRIPTION FACTOR VRN1-LIKE"/>
    <property type="match status" value="1"/>
</dbReference>
<organism evidence="8 9">
    <name type="scientific">Thlaspi arvense</name>
    <name type="common">Field penny-cress</name>
    <dbReference type="NCBI Taxonomy" id="13288"/>
    <lineage>
        <taxon>Eukaryota</taxon>
        <taxon>Viridiplantae</taxon>
        <taxon>Streptophyta</taxon>
        <taxon>Embryophyta</taxon>
        <taxon>Tracheophyta</taxon>
        <taxon>Spermatophyta</taxon>
        <taxon>Magnoliopsida</taxon>
        <taxon>eudicotyledons</taxon>
        <taxon>Gunneridae</taxon>
        <taxon>Pentapetalae</taxon>
        <taxon>rosids</taxon>
        <taxon>malvids</taxon>
        <taxon>Brassicales</taxon>
        <taxon>Brassicaceae</taxon>
        <taxon>Thlaspideae</taxon>
        <taxon>Thlaspi</taxon>
    </lineage>
</organism>
<feature type="region of interest" description="Disordered" evidence="6">
    <location>
        <begin position="341"/>
        <end position="392"/>
    </location>
</feature>
<feature type="domain" description="TF-B3" evidence="7">
    <location>
        <begin position="1142"/>
        <end position="1236"/>
    </location>
</feature>
<feature type="domain" description="TF-B3" evidence="7">
    <location>
        <begin position="247"/>
        <end position="342"/>
    </location>
</feature>
<evidence type="ECO:0000256" key="2">
    <source>
        <dbReference type="ARBA" id="ARBA00023015"/>
    </source>
</evidence>
<feature type="domain" description="TF-B3" evidence="7">
    <location>
        <begin position="831"/>
        <end position="926"/>
    </location>
</feature>
<keyword evidence="3" id="KW-0238">DNA-binding</keyword>
<feature type="compositionally biased region" description="Basic and acidic residues" evidence="6">
    <location>
        <begin position="803"/>
        <end position="822"/>
    </location>
</feature>
<feature type="region of interest" description="Disordered" evidence="6">
    <location>
        <begin position="945"/>
        <end position="968"/>
    </location>
</feature>
<sequence>MIRSDNIWMKKHLRQESGDDQDNIELPRKKKVKKDNPETEVDSSSQVTASGLYTDALCSQFLPQASTSSDAIKKKCHRKYSPGRIISSYSSEKRFVTFTLAPVDVRHCRLRLPMQFTRENGIKKPGKIYLLGNDGSKWLANLLLESRGRMTLGDGWKSFVKANGLRIGESYTLELSWEDTTPVLGLCPAEYSIDRRAGGECSEASEKDGNRKEENVNENSNEERSSWEREKNHLRWRDSTSSSLNRFLILTITPDSLKHGRLRLPLQFMEVNSMNKPGEITLLGKDGAKWLVSLLLERRGRMSLGKGWKDFAKANGLNTGDSITLESIWEAESPVLSLLRVEPSSEHSKASEKESILTEPSSENKTRKAERNREESRKKPLRKPDSSLAVQNQFATSTLSPEIVRRVSHDLRIGEIVIFRNEGDMMFQVSDLGQPSCCEIRDVVAPRSNNDQKNIGSNSIKRHPHLRKEAGFSSYDGDDDHLESFALTLVLICWYMQHLAQAFTSSDGLKTKWRTKYSPTQITSSSEKQLATFTLAPVDVRNCRLRLPMQFTRENGINKPGKIYLLGKDGSKWLANLLLESRGRMTLGDGWKSFVKANGLKTGESFALKLNWEDTTPVLSLCPAEYSIDSIEEGRCSEASEKEVTMYNNNEDENSKEEMSSWESEQNHLIWRNSTPPSQNRFLTLTITPDSLKHGRLRLPLPFMEENGMNKPGEITLLGKDGAKWLVSLLLERRGRMSLGKGWKDFAKANGLKTGDSITLESTWEDATPVLSLLRVESSNGREQSEFSKQSLSTGRSSGNKTRKAENNREESSSEDLERRRDSSSAIQNRFLILTLTPEDVRYCELHLPSQFMRTNGIIKPGKVTLLGRSGMKWFAYLLSKDGTVALGNGWKGFCEANGVMLGESFVLEFVPGEEDTNHVFKFYSNFGGQDHFIQVNVSNELPIKKKLKRNSHETEPERNEDESSSMKTPKALFYSSYSPTHKRLLTFTLPLNYVTIRKLTLLKPFLRDNGINKPGEMYLLGKNGVKWPTSLLLDKKGTMRLGKGWKEFVKDNGLERSFTVKLTWQGTTPVFSLCSKESDREEEEEVSRTIKKQSTLEPILEDEARKSTESNSSKANKKESVSTEETEPKSRDSPSVMQERFVTLALTHEDVRACILYLPSQFMEANGINKLGKMTILGENKTEWWGFLLTRDGIVALEYGWDGFCEANGVKSGDCFTLEFICKQDTVTVPKFCSL</sequence>
<proteinExistence type="predicted"/>
<accession>A0AAU9SA58</accession>
<feature type="domain" description="TF-B3" evidence="7">
    <location>
        <begin position="530"/>
        <end position="625"/>
    </location>
</feature>
<keyword evidence="9" id="KW-1185">Reference proteome</keyword>
<dbReference type="GO" id="GO:0005634">
    <property type="term" value="C:nucleus"/>
    <property type="evidence" value="ECO:0007669"/>
    <property type="project" value="UniProtKB-SubCell"/>
</dbReference>
<dbReference type="CDD" id="cd10017">
    <property type="entry name" value="B3_DNA"/>
    <property type="match status" value="7"/>
</dbReference>
<evidence type="ECO:0000313" key="9">
    <source>
        <dbReference type="Proteomes" id="UP000836841"/>
    </source>
</evidence>
<dbReference type="SUPFAM" id="SSF101936">
    <property type="entry name" value="DNA-binding pseudobarrel domain"/>
    <property type="match status" value="7"/>
</dbReference>
<dbReference type="PANTHER" id="PTHR31674">
    <property type="entry name" value="B3 DOMAIN-CONTAINING PROTEIN REM-LIKE 3-RELATED"/>
    <property type="match status" value="1"/>
</dbReference>
<dbReference type="EMBL" id="OU466860">
    <property type="protein sequence ID" value="CAH2061205.1"/>
    <property type="molecule type" value="Genomic_DNA"/>
</dbReference>
<feature type="region of interest" description="Disordered" evidence="6">
    <location>
        <begin position="1076"/>
        <end position="1136"/>
    </location>
</feature>
<dbReference type="Gene3D" id="2.40.330.10">
    <property type="entry name" value="DNA-binding pseudobarrel domain"/>
    <property type="match status" value="7"/>
</dbReference>
<keyword evidence="4" id="KW-0804">Transcription</keyword>
<evidence type="ECO:0000256" key="1">
    <source>
        <dbReference type="ARBA" id="ARBA00004123"/>
    </source>
</evidence>
<protein>
    <recommendedName>
        <fullName evidence="7">TF-B3 domain-containing protein</fullName>
    </recommendedName>
</protein>
<keyword evidence="5" id="KW-0539">Nucleus</keyword>
<feature type="compositionally biased region" description="Basic and acidic residues" evidence="6">
    <location>
        <begin position="1117"/>
        <end position="1133"/>
    </location>
</feature>
<evidence type="ECO:0000256" key="3">
    <source>
        <dbReference type="ARBA" id="ARBA00023125"/>
    </source>
</evidence>
<feature type="region of interest" description="Disordered" evidence="6">
    <location>
        <begin position="198"/>
        <end position="232"/>
    </location>
</feature>
<comment type="subcellular location">
    <subcellularLocation>
        <location evidence="1">Nucleus</location>
    </subcellularLocation>
</comment>
<dbReference type="InterPro" id="IPR039218">
    <property type="entry name" value="REM_fam"/>
</dbReference>
<evidence type="ECO:0000313" key="8">
    <source>
        <dbReference type="EMBL" id="CAH2061205.1"/>
    </source>
</evidence>
<dbReference type="SMART" id="SM01019">
    <property type="entry name" value="B3"/>
    <property type="match status" value="7"/>
</dbReference>
<feature type="region of interest" description="Disordered" evidence="6">
    <location>
        <begin position="782"/>
        <end position="822"/>
    </location>
</feature>
<feature type="domain" description="TF-B3" evidence="7">
    <location>
        <begin position="985"/>
        <end position="1078"/>
    </location>
</feature>
<feature type="domain" description="TF-B3" evidence="7">
    <location>
        <begin position="682"/>
        <end position="777"/>
    </location>
</feature>
<reference evidence="8 9" key="1">
    <citation type="submission" date="2022-03" db="EMBL/GenBank/DDBJ databases">
        <authorList>
            <person name="Nunn A."/>
            <person name="Chopra R."/>
            <person name="Nunn A."/>
            <person name="Contreras Garrido A."/>
        </authorList>
    </citation>
    <scope>NUCLEOTIDE SEQUENCE [LARGE SCALE GENOMIC DNA]</scope>
</reference>
<dbReference type="Pfam" id="PF02362">
    <property type="entry name" value="B3"/>
    <property type="match status" value="7"/>
</dbReference>
<dbReference type="GO" id="GO:0003677">
    <property type="term" value="F:DNA binding"/>
    <property type="evidence" value="ECO:0007669"/>
    <property type="project" value="UniProtKB-KW"/>
</dbReference>
<dbReference type="PROSITE" id="PS50863">
    <property type="entry name" value="B3"/>
    <property type="match status" value="7"/>
</dbReference>
<feature type="domain" description="TF-B3" evidence="7">
    <location>
        <begin position="95"/>
        <end position="190"/>
    </location>
</feature>
<evidence type="ECO:0000256" key="4">
    <source>
        <dbReference type="ARBA" id="ARBA00023163"/>
    </source>
</evidence>
<dbReference type="Proteomes" id="UP000836841">
    <property type="component" value="Chromosome 4"/>
</dbReference>
<feature type="region of interest" description="Disordered" evidence="6">
    <location>
        <begin position="13"/>
        <end position="45"/>
    </location>
</feature>
<evidence type="ECO:0000256" key="5">
    <source>
        <dbReference type="ARBA" id="ARBA00023242"/>
    </source>
</evidence>
<name>A0AAU9SA58_THLAR</name>
<keyword evidence="2" id="KW-0805">Transcription regulation</keyword>
<evidence type="ECO:0000259" key="7">
    <source>
        <dbReference type="PROSITE" id="PS50863"/>
    </source>
</evidence>
<feature type="compositionally biased region" description="Polar residues" evidence="6">
    <location>
        <begin position="782"/>
        <end position="800"/>
    </location>
</feature>
<feature type="compositionally biased region" description="Basic and acidic residues" evidence="6">
    <location>
        <begin position="343"/>
        <end position="385"/>
    </location>
</feature>
<gene>
    <name evidence="8" type="ORF">TAV2_LOCUS13125</name>
</gene>
<evidence type="ECO:0000256" key="6">
    <source>
        <dbReference type="SAM" id="MobiDB-lite"/>
    </source>
</evidence>